<organism evidence="2 3">
    <name type="scientific">Rhizodiscina lignyota</name>
    <dbReference type="NCBI Taxonomy" id="1504668"/>
    <lineage>
        <taxon>Eukaryota</taxon>
        <taxon>Fungi</taxon>
        <taxon>Dikarya</taxon>
        <taxon>Ascomycota</taxon>
        <taxon>Pezizomycotina</taxon>
        <taxon>Dothideomycetes</taxon>
        <taxon>Pleosporomycetidae</taxon>
        <taxon>Aulographales</taxon>
        <taxon>Rhizodiscinaceae</taxon>
        <taxon>Rhizodiscina</taxon>
    </lineage>
</organism>
<keyword evidence="3" id="KW-1185">Reference proteome</keyword>
<evidence type="ECO:0000313" key="3">
    <source>
        <dbReference type="Proteomes" id="UP000799772"/>
    </source>
</evidence>
<comment type="caution">
    <text evidence="2">The sequence shown here is derived from an EMBL/GenBank/DDBJ whole genome shotgun (WGS) entry which is preliminary data.</text>
</comment>
<dbReference type="Proteomes" id="UP000799772">
    <property type="component" value="Unassembled WGS sequence"/>
</dbReference>
<protein>
    <submittedName>
        <fullName evidence="2">Uncharacterized protein</fullName>
    </submittedName>
</protein>
<sequence>MDQKLERTRVLREALNALAKEVGQDELASILNLASRTPKPKYLSYSVTSQELQLYDRIQDYFYTHPPGPNESGYPALLQAIDHVRNAAQSPELAEIRRMLGNLRRSVEKCAELQGKKDNKSNETKSTPLSLCWLLAVLAVTFAGVAGLKAVFRN</sequence>
<evidence type="ECO:0000313" key="2">
    <source>
        <dbReference type="EMBL" id="KAF2095418.1"/>
    </source>
</evidence>
<accession>A0A9P4I8H7</accession>
<dbReference type="AlphaFoldDB" id="A0A9P4I8H7"/>
<proteinExistence type="predicted"/>
<keyword evidence="1" id="KW-0472">Membrane</keyword>
<feature type="transmembrane region" description="Helical" evidence="1">
    <location>
        <begin position="131"/>
        <end position="152"/>
    </location>
</feature>
<gene>
    <name evidence="2" type="ORF">NA57DRAFT_79145</name>
</gene>
<name>A0A9P4I8H7_9PEZI</name>
<evidence type="ECO:0000256" key="1">
    <source>
        <dbReference type="SAM" id="Phobius"/>
    </source>
</evidence>
<dbReference type="EMBL" id="ML978131">
    <property type="protein sequence ID" value="KAF2095418.1"/>
    <property type="molecule type" value="Genomic_DNA"/>
</dbReference>
<keyword evidence="1" id="KW-0812">Transmembrane</keyword>
<reference evidence="2" key="1">
    <citation type="journal article" date="2020" name="Stud. Mycol.">
        <title>101 Dothideomycetes genomes: a test case for predicting lifestyles and emergence of pathogens.</title>
        <authorList>
            <person name="Haridas S."/>
            <person name="Albert R."/>
            <person name="Binder M."/>
            <person name="Bloem J."/>
            <person name="Labutti K."/>
            <person name="Salamov A."/>
            <person name="Andreopoulos B."/>
            <person name="Baker S."/>
            <person name="Barry K."/>
            <person name="Bills G."/>
            <person name="Bluhm B."/>
            <person name="Cannon C."/>
            <person name="Castanera R."/>
            <person name="Culley D."/>
            <person name="Daum C."/>
            <person name="Ezra D."/>
            <person name="Gonzalez J."/>
            <person name="Henrissat B."/>
            <person name="Kuo A."/>
            <person name="Liang C."/>
            <person name="Lipzen A."/>
            <person name="Lutzoni F."/>
            <person name="Magnuson J."/>
            <person name="Mondo S."/>
            <person name="Nolan M."/>
            <person name="Ohm R."/>
            <person name="Pangilinan J."/>
            <person name="Park H.-J."/>
            <person name="Ramirez L."/>
            <person name="Alfaro M."/>
            <person name="Sun H."/>
            <person name="Tritt A."/>
            <person name="Yoshinaga Y."/>
            <person name="Zwiers L.-H."/>
            <person name="Turgeon B."/>
            <person name="Goodwin S."/>
            <person name="Spatafora J."/>
            <person name="Crous P."/>
            <person name="Grigoriev I."/>
        </authorList>
    </citation>
    <scope>NUCLEOTIDE SEQUENCE</scope>
    <source>
        <strain evidence="2">CBS 133067</strain>
    </source>
</reference>
<keyword evidence="1" id="KW-1133">Transmembrane helix</keyword>